<evidence type="ECO:0000256" key="2">
    <source>
        <dbReference type="ARBA" id="ARBA00022827"/>
    </source>
</evidence>
<keyword evidence="2" id="KW-0274">FAD</keyword>
<dbReference type="GO" id="GO:0016491">
    <property type="term" value="F:oxidoreductase activity"/>
    <property type="evidence" value="ECO:0007669"/>
    <property type="project" value="UniProtKB-KW"/>
</dbReference>
<dbReference type="Pfam" id="PF01494">
    <property type="entry name" value="FAD_binding_3"/>
    <property type="match status" value="1"/>
</dbReference>
<feature type="domain" description="FAD-binding" evidence="4">
    <location>
        <begin position="7"/>
        <end position="424"/>
    </location>
</feature>
<evidence type="ECO:0000313" key="6">
    <source>
        <dbReference type="Proteomes" id="UP001212997"/>
    </source>
</evidence>
<organism evidence="5 6">
    <name type="scientific">Meripilus lineatus</name>
    <dbReference type="NCBI Taxonomy" id="2056292"/>
    <lineage>
        <taxon>Eukaryota</taxon>
        <taxon>Fungi</taxon>
        <taxon>Dikarya</taxon>
        <taxon>Basidiomycota</taxon>
        <taxon>Agaricomycotina</taxon>
        <taxon>Agaricomycetes</taxon>
        <taxon>Polyporales</taxon>
        <taxon>Meripilaceae</taxon>
        <taxon>Meripilus</taxon>
    </lineage>
</organism>
<dbReference type="Proteomes" id="UP001212997">
    <property type="component" value="Unassembled WGS sequence"/>
</dbReference>
<keyword evidence="3" id="KW-0560">Oxidoreductase</keyword>
<dbReference type="InterPro" id="IPR051104">
    <property type="entry name" value="FAD_monoxygenase"/>
</dbReference>
<dbReference type="InterPro" id="IPR002938">
    <property type="entry name" value="FAD-bd"/>
</dbReference>
<sequence length="492" mass="55264">MSTPKFRVAICGGGVGGLVLAVALSRYPDIRVDIYESSTSFTEAGAGVGLWPRTWKIMEALDLHRDLKKVAIVPPGKVPSQYGLIPPDRTPPLTIPPDVSFTFRKADQPIGISFHQLMKPGEVYCYLIDRIHADGSEGMLSFHRPDFLNVLTQHLSDSSCRTHSSKRLVSYRYEQQTSPSRRRSHHPPITLQFHDGTAAQCDLLIGADGIQSAVRGCMLREAAGKSRANGRVQEANELLSEIEPRWSGMTMYRTTISSEALNRKLSRHRVLHEPMVYVGTNTQVTAYPVARGTQVSVAVTRVQLDLENTPVDGPWIQTSSREDLIHEFDHWEPEVQAVLQCVQSMSRWAIHTSPQLKSYVSGRVGLIGDAAHAMLPYESVGSGQAIEDAHLLATLLGHPSTTIDTLTRALETYDRVRRPFIQMVGEGSKENALLYTLNYPSLRFDEPERHDEKRLQRLSEVCHRIKKNWEWVWNTTLEGDIDRALGMLENRR</sequence>
<name>A0AAD5V8J8_9APHY</name>
<evidence type="ECO:0000259" key="4">
    <source>
        <dbReference type="Pfam" id="PF01494"/>
    </source>
</evidence>
<evidence type="ECO:0000313" key="5">
    <source>
        <dbReference type="EMBL" id="KAJ3487890.1"/>
    </source>
</evidence>
<dbReference type="GO" id="GO:0044550">
    <property type="term" value="P:secondary metabolite biosynthetic process"/>
    <property type="evidence" value="ECO:0007669"/>
    <property type="project" value="TreeGrafter"/>
</dbReference>
<dbReference type="PANTHER" id="PTHR46720">
    <property type="entry name" value="HYDROXYLASE, PUTATIVE (AFU_ORTHOLOGUE AFUA_3G01460)-RELATED"/>
    <property type="match status" value="1"/>
</dbReference>
<evidence type="ECO:0000256" key="3">
    <source>
        <dbReference type="ARBA" id="ARBA00023002"/>
    </source>
</evidence>
<dbReference type="PRINTS" id="PR00420">
    <property type="entry name" value="RNGMNOXGNASE"/>
</dbReference>
<evidence type="ECO:0000256" key="1">
    <source>
        <dbReference type="ARBA" id="ARBA00022630"/>
    </source>
</evidence>
<dbReference type="GO" id="GO:0071949">
    <property type="term" value="F:FAD binding"/>
    <property type="evidence" value="ECO:0007669"/>
    <property type="project" value="InterPro"/>
</dbReference>
<gene>
    <name evidence="5" type="ORF">NLI96_g3233</name>
</gene>
<dbReference type="PANTHER" id="PTHR46720:SF3">
    <property type="entry name" value="FAD-BINDING DOMAIN-CONTAINING PROTEIN-RELATED"/>
    <property type="match status" value="1"/>
</dbReference>
<protein>
    <recommendedName>
        <fullName evidence="4">FAD-binding domain-containing protein</fullName>
    </recommendedName>
</protein>
<keyword evidence="6" id="KW-1185">Reference proteome</keyword>
<dbReference type="Gene3D" id="3.50.50.60">
    <property type="entry name" value="FAD/NAD(P)-binding domain"/>
    <property type="match status" value="2"/>
</dbReference>
<comment type="caution">
    <text evidence="5">The sequence shown here is derived from an EMBL/GenBank/DDBJ whole genome shotgun (WGS) entry which is preliminary data.</text>
</comment>
<dbReference type="EMBL" id="JANAWD010000080">
    <property type="protein sequence ID" value="KAJ3487890.1"/>
    <property type="molecule type" value="Genomic_DNA"/>
</dbReference>
<dbReference type="InterPro" id="IPR036188">
    <property type="entry name" value="FAD/NAD-bd_sf"/>
</dbReference>
<accession>A0AAD5V8J8</accession>
<proteinExistence type="predicted"/>
<dbReference type="AlphaFoldDB" id="A0AAD5V8J8"/>
<dbReference type="SUPFAM" id="SSF54373">
    <property type="entry name" value="FAD-linked reductases, C-terminal domain"/>
    <property type="match status" value="1"/>
</dbReference>
<dbReference type="SUPFAM" id="SSF51905">
    <property type="entry name" value="FAD/NAD(P)-binding domain"/>
    <property type="match status" value="1"/>
</dbReference>
<keyword evidence="1" id="KW-0285">Flavoprotein</keyword>
<reference evidence="5" key="1">
    <citation type="submission" date="2022-07" db="EMBL/GenBank/DDBJ databases">
        <title>Genome Sequence of Physisporinus lineatus.</title>
        <authorList>
            <person name="Buettner E."/>
        </authorList>
    </citation>
    <scope>NUCLEOTIDE SEQUENCE</scope>
    <source>
        <strain evidence="5">VT162</strain>
    </source>
</reference>